<accession>A0A1F8DJL4</accession>
<feature type="domain" description="Glycosyltransferase RgtA/B/C/D-like" evidence="9">
    <location>
        <begin position="63"/>
        <end position="211"/>
    </location>
</feature>
<comment type="subcellular location">
    <subcellularLocation>
        <location evidence="1">Cell membrane</location>
        <topology evidence="1">Multi-pass membrane protein</topology>
    </subcellularLocation>
</comment>
<dbReference type="GO" id="GO:0009103">
    <property type="term" value="P:lipopolysaccharide biosynthetic process"/>
    <property type="evidence" value="ECO:0007669"/>
    <property type="project" value="UniProtKB-ARBA"/>
</dbReference>
<evidence type="ECO:0000256" key="8">
    <source>
        <dbReference type="SAM" id="Phobius"/>
    </source>
</evidence>
<evidence type="ECO:0000256" key="3">
    <source>
        <dbReference type="ARBA" id="ARBA00022676"/>
    </source>
</evidence>
<proteinExistence type="predicted"/>
<feature type="transmembrane region" description="Helical" evidence="8">
    <location>
        <begin position="112"/>
        <end position="129"/>
    </location>
</feature>
<organism evidence="10 11">
    <name type="scientific">Candidatus Woesebacteria bacterium RIFOXYD1_FULL_43_18</name>
    <dbReference type="NCBI Taxonomy" id="1802551"/>
    <lineage>
        <taxon>Bacteria</taxon>
        <taxon>Candidatus Woeseibacteriota</taxon>
    </lineage>
</organism>
<reference evidence="10 11" key="1">
    <citation type="journal article" date="2016" name="Nat. Commun.">
        <title>Thousands of microbial genomes shed light on interconnected biogeochemical processes in an aquifer system.</title>
        <authorList>
            <person name="Anantharaman K."/>
            <person name="Brown C.T."/>
            <person name="Hug L.A."/>
            <person name="Sharon I."/>
            <person name="Castelle C.J."/>
            <person name="Probst A.J."/>
            <person name="Thomas B.C."/>
            <person name="Singh A."/>
            <person name="Wilkins M.J."/>
            <person name="Karaoz U."/>
            <person name="Brodie E.L."/>
            <person name="Williams K.H."/>
            <person name="Hubbard S.S."/>
            <person name="Banfield J.F."/>
        </authorList>
    </citation>
    <scope>NUCLEOTIDE SEQUENCE [LARGE SCALE GENOMIC DNA]</scope>
</reference>
<dbReference type="GO" id="GO:0016763">
    <property type="term" value="F:pentosyltransferase activity"/>
    <property type="evidence" value="ECO:0007669"/>
    <property type="project" value="TreeGrafter"/>
</dbReference>
<evidence type="ECO:0000259" key="9">
    <source>
        <dbReference type="Pfam" id="PF13231"/>
    </source>
</evidence>
<dbReference type="PANTHER" id="PTHR33908:SF11">
    <property type="entry name" value="MEMBRANE PROTEIN"/>
    <property type="match status" value="1"/>
</dbReference>
<sequence>MKISFTRFIRDHSLVSLSIICLLVRLVNITKLPIFNDEAIYLDWGWKSLHTSAGLFYSLNDAKPPFLIWIFGIFESIVNSPLFMGRLVSTLAGLLTLIGIYKVAKSLENEKAALIFSILYIVIPLFAFFDRQTLMESAIAAVGVWSFYFLMQILETKKDKYLIYLGLTLGIGVFIKLQALVFLVSIIFILIYKKRFKQAVFSFITSLVVLSPLLFQKAFWASFGSNSRFMLSIHEILGFPFSLWIKNFSATVNVAFFQLTPFIFILTVMGIYLFLKKKKPILPIFFLDEHHSYNISGEVFGNKICYFLLGINNRFCIANYIKF</sequence>
<evidence type="ECO:0000256" key="7">
    <source>
        <dbReference type="ARBA" id="ARBA00023136"/>
    </source>
</evidence>
<dbReference type="InterPro" id="IPR050297">
    <property type="entry name" value="LipidA_mod_glycosyltrf_83"/>
</dbReference>
<evidence type="ECO:0000256" key="2">
    <source>
        <dbReference type="ARBA" id="ARBA00022475"/>
    </source>
</evidence>
<feature type="transmembrane region" description="Helical" evidence="8">
    <location>
        <begin position="67"/>
        <end position="100"/>
    </location>
</feature>
<dbReference type="Proteomes" id="UP000177596">
    <property type="component" value="Unassembled WGS sequence"/>
</dbReference>
<comment type="caution">
    <text evidence="10">The sequence shown here is derived from an EMBL/GenBank/DDBJ whole genome shotgun (WGS) entry which is preliminary data.</text>
</comment>
<feature type="transmembrane region" description="Helical" evidence="8">
    <location>
        <begin position="135"/>
        <end position="154"/>
    </location>
</feature>
<dbReference type="Pfam" id="PF13231">
    <property type="entry name" value="PMT_2"/>
    <property type="match status" value="1"/>
</dbReference>
<name>A0A1F8DJL4_9BACT</name>
<protein>
    <recommendedName>
        <fullName evidence="9">Glycosyltransferase RgtA/B/C/D-like domain-containing protein</fullName>
    </recommendedName>
</protein>
<evidence type="ECO:0000313" key="10">
    <source>
        <dbReference type="EMBL" id="OGM88622.1"/>
    </source>
</evidence>
<keyword evidence="6 8" id="KW-1133">Transmembrane helix</keyword>
<keyword evidence="4" id="KW-0808">Transferase</keyword>
<evidence type="ECO:0000256" key="6">
    <source>
        <dbReference type="ARBA" id="ARBA00022989"/>
    </source>
</evidence>
<evidence type="ECO:0000256" key="5">
    <source>
        <dbReference type="ARBA" id="ARBA00022692"/>
    </source>
</evidence>
<feature type="transmembrane region" description="Helical" evidence="8">
    <location>
        <begin position="251"/>
        <end position="275"/>
    </location>
</feature>
<dbReference type="AlphaFoldDB" id="A0A1F8DJL4"/>
<evidence type="ECO:0000256" key="4">
    <source>
        <dbReference type="ARBA" id="ARBA00022679"/>
    </source>
</evidence>
<dbReference type="EMBL" id="MGIL01000007">
    <property type="protein sequence ID" value="OGM88622.1"/>
    <property type="molecule type" value="Genomic_DNA"/>
</dbReference>
<evidence type="ECO:0000256" key="1">
    <source>
        <dbReference type="ARBA" id="ARBA00004651"/>
    </source>
</evidence>
<feature type="transmembrane region" description="Helical" evidence="8">
    <location>
        <begin position="198"/>
        <end position="215"/>
    </location>
</feature>
<keyword evidence="7 8" id="KW-0472">Membrane</keyword>
<keyword evidence="3" id="KW-0328">Glycosyltransferase</keyword>
<gene>
    <name evidence="10" type="ORF">A2573_03385</name>
</gene>
<dbReference type="InterPro" id="IPR038731">
    <property type="entry name" value="RgtA/B/C-like"/>
</dbReference>
<dbReference type="PANTHER" id="PTHR33908">
    <property type="entry name" value="MANNOSYLTRANSFERASE YKCB-RELATED"/>
    <property type="match status" value="1"/>
</dbReference>
<feature type="transmembrane region" description="Helical" evidence="8">
    <location>
        <begin position="161"/>
        <end position="192"/>
    </location>
</feature>
<evidence type="ECO:0000313" key="11">
    <source>
        <dbReference type="Proteomes" id="UP000177596"/>
    </source>
</evidence>
<dbReference type="GO" id="GO:0005886">
    <property type="term" value="C:plasma membrane"/>
    <property type="evidence" value="ECO:0007669"/>
    <property type="project" value="UniProtKB-SubCell"/>
</dbReference>
<keyword evidence="5 8" id="KW-0812">Transmembrane</keyword>
<keyword evidence="2" id="KW-1003">Cell membrane</keyword>